<evidence type="ECO:0008006" key="3">
    <source>
        <dbReference type="Google" id="ProtNLM"/>
    </source>
</evidence>
<dbReference type="InterPro" id="IPR013406">
    <property type="entry name" value="CHP02574_addiction_mod"/>
</dbReference>
<proteinExistence type="predicted"/>
<gene>
    <name evidence="1" type="ORF">A2042_09250</name>
</gene>
<dbReference type="NCBIfam" id="TIGR02574">
    <property type="entry name" value="stabl_TIGR02574"/>
    <property type="match status" value="1"/>
</dbReference>
<dbReference type="Pfam" id="PF09720">
    <property type="entry name" value="Unstab_antitox"/>
    <property type="match status" value="1"/>
</dbReference>
<name>A0A1F7RHW8_9BACT</name>
<dbReference type="Proteomes" id="UP000178526">
    <property type="component" value="Unassembled WGS sequence"/>
</dbReference>
<accession>A0A1F7RHW8</accession>
<comment type="caution">
    <text evidence="1">The sequence shown here is derived from an EMBL/GenBank/DDBJ whole genome shotgun (WGS) entry which is preliminary data.</text>
</comment>
<evidence type="ECO:0000313" key="2">
    <source>
        <dbReference type="Proteomes" id="UP000178526"/>
    </source>
</evidence>
<sequence length="77" mass="8742">MPVVAKKVFDEALSLPAETRVSLVEKLLASLNLPTQPEIDQLWAEEAERRISQIDKGKVKLVAGEKVLSNIRKKYRR</sequence>
<reference evidence="1 2" key="1">
    <citation type="journal article" date="2016" name="Nat. Commun.">
        <title>Thousands of microbial genomes shed light on interconnected biogeochemical processes in an aquifer system.</title>
        <authorList>
            <person name="Anantharaman K."/>
            <person name="Brown C.T."/>
            <person name="Hug L.A."/>
            <person name="Sharon I."/>
            <person name="Castelle C.J."/>
            <person name="Probst A.J."/>
            <person name="Thomas B.C."/>
            <person name="Singh A."/>
            <person name="Wilkins M.J."/>
            <person name="Karaoz U."/>
            <person name="Brodie E.L."/>
            <person name="Williams K.H."/>
            <person name="Hubbard S.S."/>
            <person name="Banfield J.F."/>
        </authorList>
    </citation>
    <scope>NUCLEOTIDE SEQUENCE [LARGE SCALE GENOMIC DNA]</scope>
</reference>
<protein>
    <recommendedName>
        <fullName evidence="3">Addiction module antitoxin RelB</fullName>
    </recommendedName>
</protein>
<dbReference type="AlphaFoldDB" id="A0A1F7RHW8"/>
<dbReference type="EMBL" id="MGDB01000076">
    <property type="protein sequence ID" value="OGL41149.1"/>
    <property type="molecule type" value="Genomic_DNA"/>
</dbReference>
<organism evidence="1 2">
    <name type="scientific">Candidatus Schekmanbacteria bacterium GWA2_38_11</name>
    <dbReference type="NCBI Taxonomy" id="1817876"/>
    <lineage>
        <taxon>Bacteria</taxon>
        <taxon>Candidatus Schekmaniibacteriota</taxon>
    </lineage>
</organism>
<evidence type="ECO:0000313" key="1">
    <source>
        <dbReference type="EMBL" id="OGL41149.1"/>
    </source>
</evidence>